<dbReference type="Pfam" id="PF13517">
    <property type="entry name" value="FG-GAP_3"/>
    <property type="match status" value="1"/>
</dbReference>
<dbReference type="Proteomes" id="UP001191082">
    <property type="component" value="Unassembled WGS sequence"/>
</dbReference>
<sequence length="212" mass="23353">MHRQDGWPRYGHDVLGDTPEWSTLRIARGGKITDISHPGHIFEDVIPRFDDITGDGQPEVWLVQSSYTEGARVVVYDPNAPGAPIAATPYIGQANRWLAPVGVADLNGDGSPELAYVDRPHLRRTLRIWQFRKGALHEIATLDGVTNHRIGDPEIGGGIRPCTGTPEMIVASADWRRVLAIRLVGNRLMQKDIGPYIGRESLAAALMCRHQG</sequence>
<dbReference type="InterPro" id="IPR028994">
    <property type="entry name" value="Integrin_alpha_N"/>
</dbReference>
<gene>
    <name evidence="2" type="ORF">FGK64_08630</name>
</gene>
<dbReference type="InterPro" id="IPR013517">
    <property type="entry name" value="FG-GAP"/>
</dbReference>
<reference evidence="2 3" key="1">
    <citation type="submission" date="2019-05" db="EMBL/GenBank/DDBJ databases">
        <title>Marivita sp. nov. isolated from sea sediment.</title>
        <authorList>
            <person name="Kim W."/>
        </authorList>
    </citation>
    <scope>NUCLEOTIDE SEQUENCE [LARGE SCALE GENOMIC DNA]</scope>
    <source>
        <strain evidence="2 3">CAU 1492</strain>
    </source>
</reference>
<dbReference type="EMBL" id="VCPC01000002">
    <property type="protein sequence ID" value="TMV13712.1"/>
    <property type="molecule type" value="Genomic_DNA"/>
</dbReference>
<accession>A0ABY2XBF3</accession>
<evidence type="ECO:0000256" key="1">
    <source>
        <dbReference type="ARBA" id="ARBA00022729"/>
    </source>
</evidence>
<keyword evidence="3" id="KW-1185">Reference proteome</keyword>
<dbReference type="SUPFAM" id="SSF69318">
    <property type="entry name" value="Integrin alpha N-terminal domain"/>
    <property type="match status" value="1"/>
</dbReference>
<organism evidence="2 3">
    <name type="scientific">Arenibacterium halophilum</name>
    <dbReference type="NCBI Taxonomy" id="2583821"/>
    <lineage>
        <taxon>Bacteria</taxon>
        <taxon>Pseudomonadati</taxon>
        <taxon>Pseudomonadota</taxon>
        <taxon>Alphaproteobacteria</taxon>
        <taxon>Rhodobacterales</taxon>
        <taxon>Paracoccaceae</taxon>
        <taxon>Arenibacterium</taxon>
    </lineage>
</organism>
<protein>
    <submittedName>
        <fullName evidence="2">VCBS repeat-containing protein</fullName>
    </submittedName>
</protein>
<name>A0ABY2XBF3_9RHOB</name>
<keyword evidence="1" id="KW-0732">Signal</keyword>
<comment type="caution">
    <text evidence="2">The sequence shown here is derived from an EMBL/GenBank/DDBJ whole genome shotgun (WGS) entry which is preliminary data.</text>
</comment>
<proteinExistence type="predicted"/>
<evidence type="ECO:0000313" key="3">
    <source>
        <dbReference type="Proteomes" id="UP001191082"/>
    </source>
</evidence>
<evidence type="ECO:0000313" key="2">
    <source>
        <dbReference type="EMBL" id="TMV13712.1"/>
    </source>
</evidence>